<comment type="caution">
    <text evidence="1">The sequence shown here is derived from an EMBL/GenBank/DDBJ whole genome shotgun (WGS) entry which is preliminary data.</text>
</comment>
<dbReference type="RefSeq" id="WP_318353121.1">
    <property type="nucleotide sequence ID" value="NZ_JAWQEV010000002.1"/>
</dbReference>
<protein>
    <recommendedName>
        <fullName evidence="3">YokE-like PH domain-containing protein</fullName>
    </recommendedName>
</protein>
<name>A0ABU4GZT4_9MICO</name>
<gene>
    <name evidence="1" type="ORF">R8Z58_07360</name>
</gene>
<dbReference type="Proteomes" id="UP001283109">
    <property type="component" value="Unassembled WGS sequence"/>
</dbReference>
<evidence type="ECO:0000313" key="1">
    <source>
        <dbReference type="EMBL" id="MDW4572596.1"/>
    </source>
</evidence>
<accession>A0ABU4GZT4</accession>
<reference evidence="1 2" key="1">
    <citation type="submission" date="2023-11" db="EMBL/GenBank/DDBJ databases">
        <title>Draft genome sequence of Microbacterium arthrosphaerae JCM 30492.</title>
        <authorList>
            <person name="Zhang G."/>
            <person name="Ding Y."/>
        </authorList>
    </citation>
    <scope>NUCLEOTIDE SEQUENCE [LARGE SCALE GENOMIC DNA]</scope>
    <source>
        <strain evidence="1 2">JCM 30492</strain>
    </source>
</reference>
<organism evidence="1 2">
    <name type="scientific">Microbacterium arthrosphaerae</name>
    <dbReference type="NCBI Taxonomy" id="792652"/>
    <lineage>
        <taxon>Bacteria</taxon>
        <taxon>Bacillati</taxon>
        <taxon>Actinomycetota</taxon>
        <taxon>Actinomycetes</taxon>
        <taxon>Micrococcales</taxon>
        <taxon>Microbacteriaceae</taxon>
        <taxon>Microbacterium</taxon>
    </lineage>
</organism>
<sequence length="191" mass="20620">MPLELEGTRSFKRACTQLQSRAARAPLMPMKDEEVFASLECHTSKETFHTERYGGGSGGSIGAFGVRVGGGSHHSTSERYSNGFQLDDRGDLVITSERVVFVGTKQTVEIPYEKLLEMTPGKSMLRVSARGMRKPLILTCKKGEYAIAAASIATALRNFHINSLCAAVASHGRCPAHGGHSAHHRPGDRAP</sequence>
<proteinExistence type="predicted"/>
<keyword evidence="2" id="KW-1185">Reference proteome</keyword>
<evidence type="ECO:0000313" key="2">
    <source>
        <dbReference type="Proteomes" id="UP001283109"/>
    </source>
</evidence>
<evidence type="ECO:0008006" key="3">
    <source>
        <dbReference type="Google" id="ProtNLM"/>
    </source>
</evidence>
<dbReference type="EMBL" id="JAWQEV010000002">
    <property type="protein sequence ID" value="MDW4572596.1"/>
    <property type="molecule type" value="Genomic_DNA"/>
</dbReference>